<dbReference type="Pfam" id="PF07963">
    <property type="entry name" value="N_methyl"/>
    <property type="match status" value="1"/>
</dbReference>
<accession>A0ABR4XQ77</accession>
<gene>
    <name evidence="4" type="ORF">Q757_06195</name>
</gene>
<dbReference type="InterPro" id="IPR012902">
    <property type="entry name" value="N_methyl_site"/>
</dbReference>
<comment type="caution">
    <text evidence="4">The sequence shown here is derived from an EMBL/GenBank/DDBJ whole genome shotgun (WGS) entry which is preliminary data.</text>
</comment>
<keyword evidence="3" id="KW-0472">Membrane</keyword>
<name>A0ABR4XQ77_9LACO</name>
<sequence>MSASKSFTLIESVITLFIVSILVSLTFLFAVKNENHVYSGFKREFQTFFSLAQAISREKSDDTIFYFNVNDISFKNKNGREFILKLPKDYKTKNTNIHLKENGYVMPTTIDFFLIAKITKKNFQ</sequence>
<feature type="transmembrane region" description="Helical" evidence="3">
    <location>
        <begin position="12"/>
        <end position="31"/>
    </location>
</feature>
<proteinExistence type="predicted"/>
<keyword evidence="3" id="KW-0812">Transmembrane</keyword>
<keyword evidence="2" id="KW-0178">Competence</keyword>
<evidence type="ECO:0000256" key="1">
    <source>
        <dbReference type="ARBA" id="ARBA00004241"/>
    </source>
</evidence>
<dbReference type="Proteomes" id="UP000030023">
    <property type="component" value="Unassembled WGS sequence"/>
</dbReference>
<reference evidence="4 5" key="1">
    <citation type="journal article" date="2014" name="Antonie Van Leeuwenhoek">
        <title>Oenococcus alcoholitolerans sp. nov., a lactic acid bacteria isolated from cachaca and ethanol fermentation processes.</title>
        <authorList>
            <person name="Badotti F."/>
            <person name="Moreira A.P."/>
            <person name="Tonon L.A."/>
            <person name="de Lucena B.T."/>
            <person name="Gomes Fde C."/>
            <person name="Kruger R."/>
            <person name="Thompson C.C."/>
            <person name="de Morais M.A.Jr."/>
            <person name="Rosa C.A."/>
            <person name="Thompson F.L."/>
        </authorList>
    </citation>
    <scope>NUCLEOTIDE SEQUENCE [LARGE SCALE GENOMIC DNA]</scope>
    <source>
        <strain evidence="4 5">UFRJ-M7.2.18</strain>
    </source>
</reference>
<dbReference type="EMBL" id="AXCV01000286">
    <property type="protein sequence ID" value="KGO31608.1"/>
    <property type="molecule type" value="Genomic_DNA"/>
</dbReference>
<keyword evidence="3" id="KW-1133">Transmembrane helix</keyword>
<comment type="subcellular location">
    <subcellularLocation>
        <location evidence="1">Cell surface</location>
    </subcellularLocation>
</comment>
<evidence type="ECO:0000313" key="5">
    <source>
        <dbReference type="Proteomes" id="UP000030023"/>
    </source>
</evidence>
<keyword evidence="5" id="KW-1185">Reference proteome</keyword>
<organism evidence="4 5">
    <name type="scientific">Oenococcus alcoholitolerans</name>
    <dbReference type="NCBI Taxonomy" id="931074"/>
    <lineage>
        <taxon>Bacteria</taxon>
        <taxon>Bacillati</taxon>
        <taxon>Bacillota</taxon>
        <taxon>Bacilli</taxon>
        <taxon>Lactobacillales</taxon>
        <taxon>Lactobacillaceae</taxon>
        <taxon>Oenococcus</taxon>
    </lineage>
</organism>
<protein>
    <recommendedName>
        <fullName evidence="6">Competence protein ComGD</fullName>
    </recommendedName>
</protein>
<evidence type="ECO:0008006" key="6">
    <source>
        <dbReference type="Google" id="ProtNLM"/>
    </source>
</evidence>
<evidence type="ECO:0000256" key="3">
    <source>
        <dbReference type="SAM" id="Phobius"/>
    </source>
</evidence>
<evidence type="ECO:0000256" key="2">
    <source>
        <dbReference type="ARBA" id="ARBA00023287"/>
    </source>
</evidence>
<evidence type="ECO:0000313" key="4">
    <source>
        <dbReference type="EMBL" id="KGO31608.1"/>
    </source>
</evidence>